<keyword evidence="5" id="KW-0319">Glycerol metabolism</keyword>
<dbReference type="CDD" id="cd07769">
    <property type="entry name" value="ASKHA_NBD_FGGY_GK"/>
    <property type="match status" value="1"/>
</dbReference>
<dbReference type="PIRSF" id="PIRSF000538">
    <property type="entry name" value="GlpK"/>
    <property type="match status" value="1"/>
</dbReference>
<comment type="caution">
    <text evidence="11">The sequence shown here is derived from an EMBL/GenBank/DDBJ whole genome shotgun (WGS) entry which is preliminary data.</text>
</comment>
<dbReference type="GO" id="GO:0006071">
    <property type="term" value="P:glycerol metabolic process"/>
    <property type="evidence" value="ECO:0007669"/>
    <property type="project" value="UniProtKB-KW"/>
</dbReference>
<feature type="domain" description="Carbohydrate kinase FGGY N-terminal" evidence="9">
    <location>
        <begin position="6"/>
        <end position="252"/>
    </location>
</feature>
<dbReference type="InterPro" id="IPR018485">
    <property type="entry name" value="FGGY_C"/>
</dbReference>
<evidence type="ECO:0000256" key="3">
    <source>
        <dbReference type="ARBA" id="ARBA00022741"/>
    </source>
</evidence>
<dbReference type="InterPro" id="IPR018484">
    <property type="entry name" value="FGGY_N"/>
</dbReference>
<evidence type="ECO:0000256" key="7">
    <source>
        <dbReference type="ARBA" id="ARBA00043149"/>
    </source>
</evidence>
<dbReference type="AlphaFoldDB" id="A0A8T3UPT4"/>
<dbReference type="NCBIfam" id="NF000756">
    <property type="entry name" value="PRK00047.1"/>
    <property type="match status" value="1"/>
</dbReference>
<comment type="similarity">
    <text evidence="1 8">Belongs to the FGGY kinase family.</text>
</comment>
<name>A0A8T3UPT4_9ARCH</name>
<keyword evidence="6" id="KW-0067">ATP-binding</keyword>
<dbReference type="FunFam" id="3.30.420.40:FF:000008">
    <property type="entry name" value="Glycerol kinase"/>
    <property type="match status" value="1"/>
</dbReference>
<evidence type="ECO:0000256" key="8">
    <source>
        <dbReference type="RuleBase" id="RU003733"/>
    </source>
</evidence>
<evidence type="ECO:0000256" key="2">
    <source>
        <dbReference type="ARBA" id="ARBA00022679"/>
    </source>
</evidence>
<evidence type="ECO:0000256" key="1">
    <source>
        <dbReference type="ARBA" id="ARBA00009156"/>
    </source>
</evidence>
<dbReference type="InterPro" id="IPR000577">
    <property type="entry name" value="Carb_kinase_FGGY"/>
</dbReference>
<dbReference type="PANTHER" id="PTHR10196">
    <property type="entry name" value="SUGAR KINASE"/>
    <property type="match status" value="1"/>
</dbReference>
<evidence type="ECO:0000313" key="12">
    <source>
        <dbReference type="Proteomes" id="UP000763484"/>
    </source>
</evidence>
<reference evidence="11 12" key="1">
    <citation type="submission" date="2020-09" db="EMBL/GenBank/DDBJ databases">
        <title>Genomic characterization of a novel Parvarchaeota family in acid mine drainage sediments.</title>
        <authorList>
            <person name="Luo Z.-H."/>
        </authorList>
    </citation>
    <scope>NUCLEOTIDE SEQUENCE [LARGE SCALE GENOMIC DNA]</scope>
    <source>
        <strain evidence="11">TL1-5_bins.178</strain>
    </source>
</reference>
<proteinExistence type="inferred from homology"/>
<dbReference type="PROSITE" id="PS00933">
    <property type="entry name" value="FGGY_KINASES_1"/>
    <property type="match status" value="1"/>
</dbReference>
<dbReference type="SUPFAM" id="SSF53067">
    <property type="entry name" value="Actin-like ATPase domain"/>
    <property type="match status" value="2"/>
</dbReference>
<evidence type="ECO:0000259" key="9">
    <source>
        <dbReference type="Pfam" id="PF00370"/>
    </source>
</evidence>
<keyword evidence="4 8" id="KW-0418">Kinase</keyword>
<keyword evidence="2 8" id="KW-0808">Transferase</keyword>
<dbReference type="Pfam" id="PF02782">
    <property type="entry name" value="FGGY_C"/>
    <property type="match status" value="1"/>
</dbReference>
<dbReference type="InterPro" id="IPR043129">
    <property type="entry name" value="ATPase_NBD"/>
</dbReference>
<dbReference type="PANTHER" id="PTHR10196:SF69">
    <property type="entry name" value="GLYCEROL KINASE"/>
    <property type="match status" value="1"/>
</dbReference>
<dbReference type="GO" id="GO:0005829">
    <property type="term" value="C:cytosol"/>
    <property type="evidence" value="ECO:0007669"/>
    <property type="project" value="TreeGrafter"/>
</dbReference>
<accession>A0A8T3UPT4</accession>
<dbReference type="InterPro" id="IPR018483">
    <property type="entry name" value="Carb_kinase_FGGY_CS"/>
</dbReference>
<keyword evidence="3" id="KW-0547">Nucleotide-binding</keyword>
<dbReference type="Proteomes" id="UP000763484">
    <property type="component" value="Unassembled WGS sequence"/>
</dbReference>
<dbReference type="EMBL" id="JADFAQ010000014">
    <property type="protein sequence ID" value="MBE5727892.1"/>
    <property type="molecule type" value="Genomic_DNA"/>
</dbReference>
<organism evidence="11 12">
    <name type="scientific">Candidatus Acidifodinimicrobium mancum</name>
    <dbReference type="NCBI Taxonomy" id="2898728"/>
    <lineage>
        <taxon>Archaea</taxon>
        <taxon>Candidatus Parvarchaeota</taxon>
        <taxon>Candidatus Acidifodinimicrobiaceae</taxon>
        <taxon>Candidatus Acidifodinimicrobium</taxon>
    </lineage>
</organism>
<dbReference type="GO" id="GO:0005524">
    <property type="term" value="F:ATP binding"/>
    <property type="evidence" value="ECO:0007669"/>
    <property type="project" value="UniProtKB-KW"/>
</dbReference>
<sequence length="493" mass="55498">MHKSLVAAIDQGTTGTRCAVFNSSGKMIGWAYKKHKQIYPKEKFVEHDPIEILNNARFVLRQAVKNAKAEPKDIASIGITNQRETVVAWNRRTGKPFYNAIVWQDTRTDRYISKINGGELAEYIRSKTGLKISTYFSAPKIRWLMDNNVKFKEALKSGEAMVGNIDSWLIWNLTGGESFRTDYTNASRTMLMDLEKRRWDKDLLNFFGISEGSLPEIVSSLSKEGFSKLKEKGFQNTVINSDLGDQQAALFGERCFSEGDTKITYGTGSFILQNVGKKVSKGTSKLISTCAYGNVDGTCNYALEGSTRIAGNIFGWLINKMKMFKSIKEIESYFDSDYESSVYFVPAFGGLLAPYWDASARGLIIGLSDNSSKKDIVKSAYEAVCMQVSDIFDLLKPVKNEIKVDGGVSRNDHIMQMQADLLGRKLLRSEMQEATAFGSAISAGFSAGIWSFEEIKKFYSRGKIFYPKQNGKDINRRKVYWKKAVERALNWLN</sequence>
<protein>
    <recommendedName>
        <fullName evidence="7">ATP:glycerol 3-phosphotransferase</fullName>
    </recommendedName>
</protein>
<feature type="domain" description="Carbohydrate kinase FGGY C-terminal" evidence="10">
    <location>
        <begin position="262"/>
        <end position="446"/>
    </location>
</feature>
<dbReference type="PROSITE" id="PS00445">
    <property type="entry name" value="FGGY_KINASES_2"/>
    <property type="match status" value="1"/>
</dbReference>
<dbReference type="Gene3D" id="3.30.420.40">
    <property type="match status" value="2"/>
</dbReference>
<evidence type="ECO:0000256" key="4">
    <source>
        <dbReference type="ARBA" id="ARBA00022777"/>
    </source>
</evidence>
<evidence type="ECO:0000256" key="6">
    <source>
        <dbReference type="ARBA" id="ARBA00022840"/>
    </source>
</evidence>
<evidence type="ECO:0000256" key="5">
    <source>
        <dbReference type="ARBA" id="ARBA00022798"/>
    </source>
</evidence>
<dbReference type="GO" id="GO:0004370">
    <property type="term" value="F:glycerol kinase activity"/>
    <property type="evidence" value="ECO:0007669"/>
    <property type="project" value="TreeGrafter"/>
</dbReference>
<dbReference type="Pfam" id="PF00370">
    <property type="entry name" value="FGGY_N"/>
    <property type="match status" value="1"/>
</dbReference>
<gene>
    <name evidence="11" type="primary">glpK</name>
    <name evidence="11" type="ORF">IHE50_00530</name>
</gene>
<evidence type="ECO:0000259" key="10">
    <source>
        <dbReference type="Pfam" id="PF02782"/>
    </source>
</evidence>
<evidence type="ECO:0000313" key="11">
    <source>
        <dbReference type="EMBL" id="MBE5727892.1"/>
    </source>
</evidence>